<dbReference type="InterPro" id="IPR013022">
    <property type="entry name" value="Xyl_isomerase-like_TIM-brl"/>
</dbReference>
<evidence type="ECO:0000313" key="2">
    <source>
        <dbReference type="EMBL" id="TCC45576.1"/>
    </source>
</evidence>
<dbReference type="Gene3D" id="3.20.20.150">
    <property type="entry name" value="Divalent-metal-dependent TIM barrel enzymes"/>
    <property type="match status" value="1"/>
</dbReference>
<keyword evidence="3" id="KW-1185">Reference proteome</keyword>
<reference evidence="2 3" key="1">
    <citation type="submission" date="2019-02" db="EMBL/GenBank/DDBJ databases">
        <title>Kribbella capetownensis sp. nov. and Kribbella speibonae sp. nov., isolated from soil.</title>
        <authorList>
            <person name="Curtis S.M."/>
            <person name="Norton I."/>
            <person name="Everest G.J."/>
            <person name="Meyers P.R."/>
        </authorList>
    </citation>
    <scope>NUCLEOTIDE SEQUENCE [LARGE SCALE GENOMIC DNA]</scope>
    <source>
        <strain evidence="2 3">YM53</strain>
    </source>
</reference>
<dbReference type="OrthoDB" id="104997at2"/>
<dbReference type="PANTHER" id="PTHR12110:SF41">
    <property type="entry name" value="INOSOSE DEHYDRATASE"/>
    <property type="match status" value="1"/>
</dbReference>
<protein>
    <submittedName>
        <fullName evidence="2">Inosose dehydratase</fullName>
    </submittedName>
</protein>
<evidence type="ECO:0000259" key="1">
    <source>
        <dbReference type="Pfam" id="PF01261"/>
    </source>
</evidence>
<sequence>MTDLAARIAGAPISWGVCEVPGWGWQYDAETVLAEMRAVGLAATEFGPIGFLPDEPADKAKTLADVGLRAVGGFVPVVLHDPSYDPALEVTAALDGFVAAGATTLVLAAATGQEGYDDRPVLDDDGWGTLLANLDKLSALAADRGVLATIHPHVGTMVENTDDVDRVLRGSSIGLTLDTGHLLIGGVDPVALTLDHTARIKHTHLKDVDAGWAAKVQAGEVTYTDAVRQGMYRPLGAGDIDLTAIVSTLEKAGYDGWYVLEQDTILLDRPADVGPVVDVRASIAHLRGIAEAV</sequence>
<proteinExistence type="predicted"/>
<dbReference type="InterPro" id="IPR050312">
    <property type="entry name" value="IolE/XylAMocC-like"/>
</dbReference>
<dbReference type="InterPro" id="IPR036237">
    <property type="entry name" value="Xyl_isomerase-like_sf"/>
</dbReference>
<dbReference type="EMBL" id="SJKD01000007">
    <property type="protein sequence ID" value="TCC45576.1"/>
    <property type="molecule type" value="Genomic_DNA"/>
</dbReference>
<dbReference type="AlphaFoldDB" id="A0A4R0JL55"/>
<accession>A0A4R0JL55</accession>
<feature type="domain" description="Xylose isomerase-like TIM barrel" evidence="1">
    <location>
        <begin position="98"/>
        <end position="263"/>
    </location>
</feature>
<evidence type="ECO:0000313" key="3">
    <source>
        <dbReference type="Proteomes" id="UP000293342"/>
    </source>
</evidence>
<dbReference type="RefSeq" id="WP_131516663.1">
    <property type="nucleotide sequence ID" value="NZ_SJKD01000007.1"/>
</dbReference>
<dbReference type="SUPFAM" id="SSF51658">
    <property type="entry name" value="Xylose isomerase-like"/>
    <property type="match status" value="1"/>
</dbReference>
<dbReference type="Proteomes" id="UP000293342">
    <property type="component" value="Unassembled WGS sequence"/>
</dbReference>
<name>A0A4R0JL55_9ACTN</name>
<organism evidence="2 3">
    <name type="scientific">Kribbella capetownensis</name>
    <dbReference type="NCBI Taxonomy" id="1572659"/>
    <lineage>
        <taxon>Bacteria</taxon>
        <taxon>Bacillati</taxon>
        <taxon>Actinomycetota</taxon>
        <taxon>Actinomycetes</taxon>
        <taxon>Propionibacteriales</taxon>
        <taxon>Kribbellaceae</taxon>
        <taxon>Kribbella</taxon>
    </lineage>
</organism>
<comment type="caution">
    <text evidence="2">The sequence shown here is derived from an EMBL/GenBank/DDBJ whole genome shotgun (WGS) entry which is preliminary data.</text>
</comment>
<dbReference type="Pfam" id="PF01261">
    <property type="entry name" value="AP_endonuc_2"/>
    <property type="match status" value="1"/>
</dbReference>
<dbReference type="PANTHER" id="PTHR12110">
    <property type="entry name" value="HYDROXYPYRUVATE ISOMERASE"/>
    <property type="match status" value="1"/>
</dbReference>
<gene>
    <name evidence="2" type="ORF">E0H75_27990</name>
</gene>